<protein>
    <recommendedName>
        <fullName evidence="2">HTH tetR-type domain-containing protein</fullName>
    </recommendedName>
</protein>
<proteinExistence type="predicted"/>
<gene>
    <name evidence="1" type="ORF">METZ01_LOCUS61353</name>
</gene>
<sequence length="222" mass="26102">MSKTINPNKEDNVIQLVEAHNKYTETQLELMYAAEIVFGQKGINHTSHRDIINLTSQKNVSAISYHFGGIDGLVRALLEIRMEVVDFERKKRFEKFIGNDDINNNILLDVYIDPLYEKCIDDIHWKNYIYFLQHLVTDYDRQFVGNLRQFSQVAFHVEKELKRINNIEDNHMWETRLANNAAFLTASLAFRRRELDNNIKVPSKKRYLSYLKSSVLSIFLKG</sequence>
<accession>A0A381SYH1</accession>
<organism evidence="1">
    <name type="scientific">marine metagenome</name>
    <dbReference type="NCBI Taxonomy" id="408172"/>
    <lineage>
        <taxon>unclassified sequences</taxon>
        <taxon>metagenomes</taxon>
        <taxon>ecological metagenomes</taxon>
    </lineage>
</organism>
<reference evidence="1" key="1">
    <citation type="submission" date="2018-05" db="EMBL/GenBank/DDBJ databases">
        <authorList>
            <person name="Lanie J.A."/>
            <person name="Ng W.-L."/>
            <person name="Kazmierczak K.M."/>
            <person name="Andrzejewski T.M."/>
            <person name="Davidsen T.M."/>
            <person name="Wayne K.J."/>
            <person name="Tettelin H."/>
            <person name="Glass J.I."/>
            <person name="Rusch D."/>
            <person name="Podicherti R."/>
            <person name="Tsui H.-C.T."/>
            <person name="Winkler M.E."/>
        </authorList>
    </citation>
    <scope>NUCLEOTIDE SEQUENCE</scope>
</reference>
<dbReference type="AlphaFoldDB" id="A0A381SYH1"/>
<evidence type="ECO:0008006" key="2">
    <source>
        <dbReference type="Google" id="ProtNLM"/>
    </source>
</evidence>
<evidence type="ECO:0000313" key="1">
    <source>
        <dbReference type="EMBL" id="SVA08499.1"/>
    </source>
</evidence>
<dbReference type="InterPro" id="IPR009057">
    <property type="entry name" value="Homeodomain-like_sf"/>
</dbReference>
<dbReference type="SUPFAM" id="SSF46689">
    <property type="entry name" value="Homeodomain-like"/>
    <property type="match status" value="1"/>
</dbReference>
<name>A0A381SYH1_9ZZZZ</name>
<dbReference type="EMBL" id="UINC01003695">
    <property type="protein sequence ID" value="SVA08499.1"/>
    <property type="molecule type" value="Genomic_DNA"/>
</dbReference>
<dbReference type="Gene3D" id="1.10.357.10">
    <property type="entry name" value="Tetracycline Repressor, domain 2"/>
    <property type="match status" value="1"/>
</dbReference>